<evidence type="ECO:0000313" key="3">
    <source>
        <dbReference type="EMBL" id="CAE8703358.1"/>
    </source>
</evidence>
<reference evidence="2" key="1">
    <citation type="submission" date="2021-02" db="EMBL/GenBank/DDBJ databases">
        <authorList>
            <person name="Dougan E. K."/>
            <person name="Rhodes N."/>
            <person name="Thang M."/>
            <person name="Chan C."/>
        </authorList>
    </citation>
    <scope>NUCLEOTIDE SEQUENCE</scope>
</reference>
<dbReference type="Proteomes" id="UP000626109">
    <property type="component" value="Unassembled WGS sequence"/>
</dbReference>
<feature type="compositionally biased region" description="Low complexity" evidence="1">
    <location>
        <begin position="13"/>
        <end position="25"/>
    </location>
</feature>
<keyword evidence="4" id="KW-1185">Reference proteome</keyword>
<dbReference type="Proteomes" id="UP000654075">
    <property type="component" value="Unassembled WGS sequence"/>
</dbReference>
<gene>
    <name evidence="2" type="ORF">PGLA1383_LOCUS24552</name>
    <name evidence="3" type="ORF">PGLA2088_LOCUS32799</name>
</gene>
<organism evidence="2 4">
    <name type="scientific">Polarella glacialis</name>
    <name type="common">Dinoflagellate</name>
    <dbReference type="NCBI Taxonomy" id="89957"/>
    <lineage>
        <taxon>Eukaryota</taxon>
        <taxon>Sar</taxon>
        <taxon>Alveolata</taxon>
        <taxon>Dinophyceae</taxon>
        <taxon>Suessiales</taxon>
        <taxon>Suessiaceae</taxon>
        <taxon>Polarella</taxon>
    </lineage>
</organism>
<dbReference type="AlphaFoldDB" id="A0A813F4Y6"/>
<feature type="region of interest" description="Disordered" evidence="1">
    <location>
        <begin position="1"/>
        <end position="31"/>
    </location>
</feature>
<protein>
    <submittedName>
        <fullName evidence="2">Uncharacterized protein</fullName>
    </submittedName>
</protein>
<evidence type="ECO:0000256" key="1">
    <source>
        <dbReference type="SAM" id="MobiDB-lite"/>
    </source>
</evidence>
<dbReference type="EMBL" id="CAJNNV010019474">
    <property type="protein sequence ID" value="CAE8606570.1"/>
    <property type="molecule type" value="Genomic_DNA"/>
</dbReference>
<sequence>SKNKNKNHKNNNRNHYNNNNDNNNNHNDHKYSTTAILPETHKLSQHFCQLGYNINRYFEVRPAQTLRNHTSRNMDPLRACRVHFLKYAQGVLGGLQLAVLRPASCGQGHPLGKHKQQ</sequence>
<feature type="non-terminal residue" evidence="2">
    <location>
        <position position="1"/>
    </location>
</feature>
<dbReference type="EMBL" id="CAJNNW010030404">
    <property type="protein sequence ID" value="CAE8703358.1"/>
    <property type="molecule type" value="Genomic_DNA"/>
</dbReference>
<evidence type="ECO:0000313" key="4">
    <source>
        <dbReference type="Proteomes" id="UP000654075"/>
    </source>
</evidence>
<evidence type="ECO:0000313" key="2">
    <source>
        <dbReference type="EMBL" id="CAE8606570.1"/>
    </source>
</evidence>
<feature type="compositionally biased region" description="Basic residues" evidence="1">
    <location>
        <begin position="1"/>
        <end position="12"/>
    </location>
</feature>
<comment type="caution">
    <text evidence="2">The sequence shown here is derived from an EMBL/GenBank/DDBJ whole genome shotgun (WGS) entry which is preliminary data.</text>
</comment>
<accession>A0A813F4Y6</accession>
<proteinExistence type="predicted"/>
<name>A0A813F4Y6_POLGL</name>